<keyword evidence="1" id="KW-0812">Transmembrane</keyword>
<evidence type="ECO:0008006" key="4">
    <source>
        <dbReference type="Google" id="ProtNLM"/>
    </source>
</evidence>
<feature type="transmembrane region" description="Helical" evidence="1">
    <location>
        <begin position="122"/>
        <end position="147"/>
    </location>
</feature>
<dbReference type="Proteomes" id="UP000009223">
    <property type="component" value="Chromosome"/>
</dbReference>
<proteinExistence type="predicted"/>
<protein>
    <recommendedName>
        <fullName evidence="4">Zinc-finger domain-containing protein</fullName>
    </recommendedName>
</protein>
<dbReference type="STRING" id="545694.TREPR_3423"/>
<keyword evidence="3" id="KW-1185">Reference proteome</keyword>
<dbReference type="AlphaFoldDB" id="F5YJJ4"/>
<gene>
    <name evidence="2" type="ordered locus">TREPR_3423</name>
</gene>
<dbReference type="HOGENOM" id="CLU_1677091_0_0_12"/>
<accession>F5YJJ4</accession>
<feature type="transmembrane region" description="Helical" evidence="1">
    <location>
        <begin position="89"/>
        <end position="110"/>
    </location>
</feature>
<evidence type="ECO:0000313" key="3">
    <source>
        <dbReference type="Proteomes" id="UP000009223"/>
    </source>
</evidence>
<name>F5YJJ4_TREPZ</name>
<evidence type="ECO:0000313" key="2">
    <source>
        <dbReference type="EMBL" id="AEF83885.1"/>
    </source>
</evidence>
<evidence type="ECO:0000256" key="1">
    <source>
        <dbReference type="SAM" id="Phobius"/>
    </source>
</evidence>
<keyword evidence="1" id="KW-1133">Transmembrane helix</keyword>
<dbReference type="KEGG" id="tpi:TREPR_3423"/>
<organism evidence="2 3">
    <name type="scientific">Treponema primitia (strain ATCC BAA-887 / DSM 12427 / ZAS-2)</name>
    <dbReference type="NCBI Taxonomy" id="545694"/>
    <lineage>
        <taxon>Bacteria</taxon>
        <taxon>Pseudomonadati</taxon>
        <taxon>Spirochaetota</taxon>
        <taxon>Spirochaetia</taxon>
        <taxon>Spirochaetales</taxon>
        <taxon>Treponemataceae</taxon>
        <taxon>Treponema</taxon>
    </lineage>
</organism>
<dbReference type="OrthoDB" id="361321at2"/>
<keyword evidence="1" id="KW-0472">Membrane</keyword>
<dbReference type="RefSeq" id="WP_015706862.1">
    <property type="nucleotide sequence ID" value="NC_015578.1"/>
</dbReference>
<reference evidence="2 3" key="2">
    <citation type="journal article" date="2011" name="ISME J.">
        <title>RNA-seq reveals cooperative metabolic interactions between two termite-gut spirochete species in co-culture.</title>
        <authorList>
            <person name="Rosenthal A.Z."/>
            <person name="Matson E.G."/>
            <person name="Eldar A."/>
            <person name="Leadbetter J.R."/>
        </authorList>
    </citation>
    <scope>NUCLEOTIDE SEQUENCE [LARGE SCALE GENOMIC DNA]</scope>
    <source>
        <strain evidence="3">ATCC BAA-887 / DSM 12427 / ZAS-2</strain>
    </source>
</reference>
<reference evidence="3" key="1">
    <citation type="submission" date="2009-12" db="EMBL/GenBank/DDBJ databases">
        <title>Complete sequence of Treponema primitia strain ZAS-2.</title>
        <authorList>
            <person name="Tetu S.G."/>
            <person name="Matson E."/>
            <person name="Ren Q."/>
            <person name="Seshadri R."/>
            <person name="Elbourne L."/>
            <person name="Hassan K.A."/>
            <person name="Durkin A."/>
            <person name="Radune D."/>
            <person name="Mohamoud Y."/>
            <person name="Shay R."/>
            <person name="Jin S."/>
            <person name="Zhang X."/>
            <person name="Lucey K."/>
            <person name="Ballor N.R."/>
            <person name="Ottesen E."/>
            <person name="Rosenthal R."/>
            <person name="Allen A."/>
            <person name="Leadbetter J.R."/>
            <person name="Paulsen I.T."/>
        </authorList>
    </citation>
    <scope>NUCLEOTIDE SEQUENCE [LARGE SCALE GENOMIC DNA]</scope>
    <source>
        <strain evidence="3">ATCC BAA-887 / DSM 12427 / ZAS-2</strain>
    </source>
</reference>
<dbReference type="eggNOG" id="ENOG5031D1R">
    <property type="taxonomic scope" value="Bacteria"/>
</dbReference>
<sequence>MTCHEVMDRVYEADGGENPPLVTQLRMQIHFFFCPRCSREFEKLQIARGLLGESFFPPSPSLEDAIMAQLAQIEEVPEEEYYGVAGVSFRSWVITGLVILLTLSTVFLGMDFLKPSYDWQSSLLLPVGITIGAIVTAYGAIFIGSHLKELTDRFNMH</sequence>
<dbReference type="EMBL" id="CP001843">
    <property type="protein sequence ID" value="AEF83885.1"/>
    <property type="molecule type" value="Genomic_DNA"/>
</dbReference>